<dbReference type="PaxDb" id="537011-PREVCOP_04552"/>
<dbReference type="HOGENOM" id="CLU_3220089_0_0_10"/>
<dbReference type="EMBL" id="ACBX02000011">
    <property type="protein sequence ID" value="EFB36129.1"/>
    <property type="molecule type" value="Genomic_DNA"/>
</dbReference>
<dbReference type="AlphaFoldDB" id="D1PBH2"/>
<comment type="caution">
    <text evidence="1">The sequence shown here is derived from an EMBL/GenBank/DDBJ whole genome shotgun (WGS) entry which is preliminary data.</text>
</comment>
<reference evidence="1" key="1">
    <citation type="submission" date="2009-11" db="EMBL/GenBank/DDBJ databases">
        <authorList>
            <person name="Weinstock G."/>
            <person name="Sodergren E."/>
            <person name="Clifton S."/>
            <person name="Fulton L."/>
            <person name="Fulton B."/>
            <person name="Courtney L."/>
            <person name="Fronick C."/>
            <person name="Harrison M."/>
            <person name="Strong C."/>
            <person name="Farmer C."/>
            <person name="Delahaunty K."/>
            <person name="Markovic C."/>
            <person name="Hall O."/>
            <person name="Minx P."/>
            <person name="Tomlinson C."/>
            <person name="Mitreva M."/>
            <person name="Nelson J."/>
            <person name="Hou S."/>
            <person name="Wollam A."/>
            <person name="Pepin K.H."/>
            <person name="Johnson M."/>
            <person name="Bhonagiri V."/>
            <person name="Nash W.E."/>
            <person name="Warren W."/>
            <person name="Chinwalla A."/>
            <person name="Mardis E.R."/>
            <person name="Wilson R.K."/>
        </authorList>
    </citation>
    <scope>NUCLEOTIDE SEQUENCE [LARGE SCALE GENOMIC DNA]</scope>
    <source>
        <strain evidence="1">DSM 18205</strain>
    </source>
</reference>
<evidence type="ECO:0000313" key="1">
    <source>
        <dbReference type="EMBL" id="EFB36129.1"/>
    </source>
</evidence>
<dbReference type="Proteomes" id="UP000004477">
    <property type="component" value="Unassembled WGS sequence"/>
</dbReference>
<sequence>MKNSSERKKVHSYVYATTLECTQYLCDNKYILIKKVYYYFFNLP</sequence>
<name>D1PBH2_9BACT</name>
<protein>
    <submittedName>
        <fullName evidence="1">Uncharacterized protein</fullName>
    </submittedName>
</protein>
<proteinExistence type="predicted"/>
<accession>D1PBH2</accession>
<gene>
    <name evidence="1" type="ORF">PREVCOP_04552</name>
</gene>
<organism evidence="1 2">
    <name type="scientific">Segatella copri DSM 18205</name>
    <dbReference type="NCBI Taxonomy" id="537011"/>
    <lineage>
        <taxon>Bacteria</taxon>
        <taxon>Pseudomonadati</taxon>
        <taxon>Bacteroidota</taxon>
        <taxon>Bacteroidia</taxon>
        <taxon>Bacteroidales</taxon>
        <taxon>Prevotellaceae</taxon>
        <taxon>Segatella</taxon>
    </lineage>
</organism>
<evidence type="ECO:0000313" key="2">
    <source>
        <dbReference type="Proteomes" id="UP000004477"/>
    </source>
</evidence>
<keyword evidence="2" id="KW-1185">Reference proteome</keyword>